<dbReference type="FunFam" id="3.40.50.1820:FF:000003">
    <property type="entry name" value="Dipeptidyl peptidase 4"/>
    <property type="match status" value="1"/>
</dbReference>
<dbReference type="InterPro" id="IPR002471">
    <property type="entry name" value="Pept_S9_AS"/>
</dbReference>
<reference evidence="17 18" key="2">
    <citation type="journal article" date="2014" name="J. Gen. Appl. Microbiol.">
        <title>The early diverging ascomycetous budding yeast Saitoella complicata has three histone deacetylases belonging to the Clr6, Hos2, and Rpd3 lineages.</title>
        <authorList>
            <person name="Nishida H."/>
            <person name="Matsumoto T."/>
            <person name="Kondo S."/>
            <person name="Hamamoto M."/>
            <person name="Yoshikawa H."/>
        </authorList>
    </citation>
    <scope>NUCLEOTIDE SEQUENCE [LARGE SCALE GENOMIC DNA]</scope>
    <source>
        <strain evidence="17 18">NRRL Y-17804</strain>
    </source>
</reference>
<reference evidence="17 18" key="3">
    <citation type="journal article" date="2015" name="Genome Announc.">
        <title>Draft Genome Sequence of the Archiascomycetous Yeast Saitoella complicata.</title>
        <authorList>
            <person name="Yamauchi K."/>
            <person name="Kondo S."/>
            <person name="Hamamoto M."/>
            <person name="Takahashi Y."/>
            <person name="Ogura Y."/>
            <person name="Hayashi T."/>
            <person name="Nishida H."/>
        </authorList>
    </citation>
    <scope>NUCLEOTIDE SEQUENCE [LARGE SCALE GENOMIC DNA]</scope>
    <source>
        <strain evidence="17 18">NRRL Y-17804</strain>
    </source>
</reference>
<dbReference type="GO" id="GO:0005774">
    <property type="term" value="C:vacuolar membrane"/>
    <property type="evidence" value="ECO:0007669"/>
    <property type="project" value="UniProtKB-SubCell"/>
</dbReference>
<comment type="similarity">
    <text evidence="2">Belongs to the peptidase S9B family.</text>
</comment>
<evidence type="ECO:0000259" key="16">
    <source>
        <dbReference type="Pfam" id="PF00930"/>
    </source>
</evidence>
<comment type="caution">
    <text evidence="17">The sequence shown here is derived from an EMBL/GenBank/DDBJ whole genome shotgun (WGS) entry which is preliminary data.</text>
</comment>
<keyword evidence="8" id="KW-0720">Serine protease</keyword>
<dbReference type="InterPro" id="IPR050278">
    <property type="entry name" value="Serine_Prot_S9B/DPPIV"/>
</dbReference>
<feature type="compositionally biased region" description="Low complexity" evidence="13">
    <location>
        <begin position="1"/>
        <end position="23"/>
    </location>
</feature>
<feature type="region of interest" description="Disordered" evidence="13">
    <location>
        <begin position="1"/>
        <end position="52"/>
    </location>
</feature>
<name>A0A0E9N7T1_SAICN</name>
<evidence type="ECO:0000256" key="10">
    <source>
        <dbReference type="ARBA" id="ARBA00022989"/>
    </source>
</evidence>
<dbReference type="Gene3D" id="3.40.50.1820">
    <property type="entry name" value="alpha/beta hydrolase"/>
    <property type="match status" value="1"/>
</dbReference>
<dbReference type="RefSeq" id="XP_019023377.1">
    <property type="nucleotide sequence ID" value="XM_019171238.1"/>
</dbReference>
<evidence type="ECO:0000256" key="6">
    <source>
        <dbReference type="ARBA" id="ARBA00022692"/>
    </source>
</evidence>
<evidence type="ECO:0000259" key="15">
    <source>
        <dbReference type="Pfam" id="PF00326"/>
    </source>
</evidence>
<dbReference type="SUPFAM" id="SSF53474">
    <property type="entry name" value="alpha/beta-Hydrolases"/>
    <property type="match status" value="1"/>
</dbReference>
<dbReference type="SUPFAM" id="SSF82171">
    <property type="entry name" value="DPP6 N-terminal domain-like"/>
    <property type="match status" value="1"/>
</dbReference>
<comment type="subcellular location">
    <subcellularLocation>
        <location evidence="1">Vacuole membrane</location>
        <topology evidence="1">Single-pass type II membrane protein</topology>
    </subcellularLocation>
</comment>
<dbReference type="GO" id="GO:0006508">
    <property type="term" value="P:proteolysis"/>
    <property type="evidence" value="ECO:0007669"/>
    <property type="project" value="UniProtKB-KW"/>
</dbReference>
<dbReference type="OMA" id="MRTPQEN"/>
<gene>
    <name evidence="17" type="ORF">G7K_0217-t1</name>
</gene>
<feature type="domain" description="Peptidase S9 prolyl oligopeptidase catalytic" evidence="15">
    <location>
        <begin position="664"/>
        <end position="858"/>
    </location>
</feature>
<keyword evidence="9" id="KW-0735">Signal-anchor</keyword>
<sequence length="873" mass="98302">MPPENSNRPSLSSPRSSSSSEDSFVLDELDPTSARHAPAAGEEEPKMEEMDIEDEEDGLMGARDASRKRTNFRRWLFGGVGVVSLIWLSLLAYYLLRTHPALPTSHLSLSGTGKPHITRETLDAGAFWPRTHTVSWLPSSNATHGTFLTRTNGELRVEDTTGSSSTLVKESEIKDPSTGNQLRLSKYWLSRDARYILFATDVHRNFRHSFWAKYWVYDTESHSTSAVAGARTLNWAGWSGNGSALAWVENGDLWVRSSMTEKEWRVTKDGGPNVFNGVPDWVYEEEVFQTNSVTWFSPANAHVAYLRTNESQTPTYEIPYYIPENSREDIRAYPENLAVKYPKPGFPNPVTEMYFYTIPPETTDDNTDANVGTPFTIAIEDDFSPEDRIITELAWVGRDTALMHITNRDSSILKTVILDITARTGHVVRTTDIFAEDGGWFEVTRETRWVPKDVANGRPEDGYIDIVIKDGNNHLAYYTPVTSSEPTAYLTSGNWEVDGGVKGLDLQRGLVYFVSTEKSSIERHVYSVKLDGTASKPITNTTEEAFYEVDFAPGAEWYTLSYTGPNVPWQKVLSTVDASYSHDLETNERVKTEVEVYDLPTFHYSQIIVDGYTLNAVEIRPPGFDDTGATKYPVLFHPYGGPISQSVKKTFNYDWHSVLASDPDRAYITVIVDGRGTGFMGRKNRVGIRGQVGALEARDQIEAGKQWAKKKYVDETKIAIWGWSFGGFLTLKVLEQGSGVFQYGMAVAPVTDWRYYDSVYTERYMGTITDNLDGYRQSAIHDINNLASADRFLVMHGSGDDNVHFQNTLSLLDKLDLAGVTNYDMHVFPDSDHSIYFHNANPAVYRKLTEWLTEAFGKKKGNSWSKGLWENDD</sequence>
<accession>A0A0E9N7T1</accession>
<dbReference type="OrthoDB" id="16520at2759"/>
<evidence type="ECO:0000256" key="9">
    <source>
        <dbReference type="ARBA" id="ARBA00022968"/>
    </source>
</evidence>
<evidence type="ECO:0000256" key="12">
    <source>
        <dbReference type="ARBA" id="ARBA00023180"/>
    </source>
</evidence>
<keyword evidence="12" id="KW-0325">Glycoprotein</keyword>
<keyword evidence="18" id="KW-1185">Reference proteome</keyword>
<dbReference type="PANTHER" id="PTHR11731:SF200">
    <property type="entry name" value="DIPEPTIDYL PEPTIDASE 10, ISOFORM B"/>
    <property type="match status" value="1"/>
</dbReference>
<dbReference type="GO" id="GO:0004252">
    <property type="term" value="F:serine-type endopeptidase activity"/>
    <property type="evidence" value="ECO:0007669"/>
    <property type="project" value="InterPro"/>
</dbReference>
<dbReference type="Proteomes" id="UP000033140">
    <property type="component" value="Unassembled WGS sequence"/>
</dbReference>
<dbReference type="InterPro" id="IPR002469">
    <property type="entry name" value="Peptidase_S9B_N"/>
</dbReference>
<dbReference type="EMBL" id="BACD03000001">
    <property type="protein sequence ID" value="GAO45972.1"/>
    <property type="molecule type" value="Genomic_DNA"/>
</dbReference>
<keyword evidence="4" id="KW-0926">Vacuole</keyword>
<evidence type="ECO:0000256" key="2">
    <source>
        <dbReference type="ARBA" id="ARBA00006150"/>
    </source>
</evidence>
<evidence type="ECO:0000256" key="7">
    <source>
        <dbReference type="ARBA" id="ARBA00022801"/>
    </source>
</evidence>
<dbReference type="InterPro" id="IPR029058">
    <property type="entry name" value="AB_hydrolase_fold"/>
</dbReference>
<evidence type="ECO:0000256" key="13">
    <source>
        <dbReference type="SAM" id="MobiDB-lite"/>
    </source>
</evidence>
<dbReference type="Pfam" id="PF00930">
    <property type="entry name" value="DPPIV_N"/>
    <property type="match status" value="1"/>
</dbReference>
<dbReference type="GO" id="GO:0004177">
    <property type="term" value="F:aminopeptidase activity"/>
    <property type="evidence" value="ECO:0007669"/>
    <property type="project" value="UniProtKB-KW"/>
</dbReference>
<evidence type="ECO:0000256" key="14">
    <source>
        <dbReference type="SAM" id="Phobius"/>
    </source>
</evidence>
<evidence type="ECO:0000313" key="18">
    <source>
        <dbReference type="Proteomes" id="UP000033140"/>
    </source>
</evidence>
<proteinExistence type="inferred from homology"/>
<dbReference type="MEROPS" id="S09.006"/>
<dbReference type="InterPro" id="IPR001375">
    <property type="entry name" value="Peptidase_S9_cat"/>
</dbReference>
<dbReference type="PANTHER" id="PTHR11731">
    <property type="entry name" value="PROTEASE FAMILY S9B,C DIPEPTIDYL-PEPTIDASE IV-RELATED"/>
    <property type="match status" value="1"/>
</dbReference>
<dbReference type="PROSITE" id="PS00708">
    <property type="entry name" value="PRO_ENDOPEP_SER"/>
    <property type="match status" value="1"/>
</dbReference>
<evidence type="ECO:0000256" key="3">
    <source>
        <dbReference type="ARBA" id="ARBA00022438"/>
    </source>
</evidence>
<keyword evidence="10 14" id="KW-1133">Transmembrane helix</keyword>
<dbReference type="Pfam" id="PF00326">
    <property type="entry name" value="Peptidase_S9"/>
    <property type="match status" value="1"/>
</dbReference>
<dbReference type="Gene3D" id="2.140.10.30">
    <property type="entry name" value="Dipeptidylpeptidase IV, N-terminal domain"/>
    <property type="match status" value="1"/>
</dbReference>
<evidence type="ECO:0000256" key="5">
    <source>
        <dbReference type="ARBA" id="ARBA00022670"/>
    </source>
</evidence>
<reference evidence="17 18" key="1">
    <citation type="journal article" date="2011" name="J. Gen. Appl. Microbiol.">
        <title>Draft genome sequencing of the enigmatic yeast Saitoella complicata.</title>
        <authorList>
            <person name="Nishida H."/>
            <person name="Hamamoto M."/>
            <person name="Sugiyama J."/>
        </authorList>
    </citation>
    <scope>NUCLEOTIDE SEQUENCE [LARGE SCALE GENOMIC DNA]</scope>
    <source>
        <strain evidence="17 18">NRRL Y-17804</strain>
    </source>
</reference>
<evidence type="ECO:0000256" key="4">
    <source>
        <dbReference type="ARBA" id="ARBA00022554"/>
    </source>
</evidence>
<evidence type="ECO:0000256" key="1">
    <source>
        <dbReference type="ARBA" id="ARBA00004576"/>
    </source>
</evidence>
<feature type="transmembrane region" description="Helical" evidence="14">
    <location>
        <begin position="75"/>
        <end position="96"/>
    </location>
</feature>
<evidence type="ECO:0000256" key="8">
    <source>
        <dbReference type="ARBA" id="ARBA00022825"/>
    </source>
</evidence>
<organism evidence="17 18">
    <name type="scientific">Saitoella complicata (strain BCRC 22490 / CBS 7301 / JCM 7358 / NBRC 10748 / NRRL Y-17804)</name>
    <dbReference type="NCBI Taxonomy" id="698492"/>
    <lineage>
        <taxon>Eukaryota</taxon>
        <taxon>Fungi</taxon>
        <taxon>Dikarya</taxon>
        <taxon>Ascomycota</taxon>
        <taxon>Taphrinomycotina</taxon>
        <taxon>Taphrinomycotina incertae sedis</taxon>
        <taxon>Saitoella</taxon>
    </lineage>
</organism>
<keyword evidence="6 14" id="KW-0812">Transmembrane</keyword>
<evidence type="ECO:0000256" key="11">
    <source>
        <dbReference type="ARBA" id="ARBA00023136"/>
    </source>
</evidence>
<dbReference type="GO" id="GO:0005886">
    <property type="term" value="C:plasma membrane"/>
    <property type="evidence" value="ECO:0007669"/>
    <property type="project" value="TreeGrafter"/>
</dbReference>
<feature type="domain" description="Dipeptidylpeptidase IV N-terminal" evidence="16">
    <location>
        <begin position="190"/>
        <end position="569"/>
    </location>
</feature>
<dbReference type="STRING" id="698492.A0A0E9N7T1"/>
<keyword evidence="11 14" id="KW-0472">Membrane</keyword>
<keyword evidence="3" id="KW-0031">Aminopeptidase</keyword>
<dbReference type="GO" id="GO:0008239">
    <property type="term" value="F:dipeptidyl-peptidase activity"/>
    <property type="evidence" value="ECO:0007669"/>
    <property type="project" value="TreeGrafter"/>
</dbReference>
<protein>
    <recommendedName>
        <fullName evidence="19">Dipeptidyl-peptidase IV</fullName>
    </recommendedName>
</protein>
<evidence type="ECO:0000313" key="17">
    <source>
        <dbReference type="EMBL" id="GAO45972.1"/>
    </source>
</evidence>
<keyword evidence="7" id="KW-0378">Hydrolase</keyword>
<keyword evidence="5" id="KW-0645">Protease</keyword>
<evidence type="ECO:0008006" key="19">
    <source>
        <dbReference type="Google" id="ProtNLM"/>
    </source>
</evidence>
<dbReference type="AlphaFoldDB" id="A0A0E9N7T1"/>